<feature type="site" description="Important for catalytic activity, responsible for pKa modulation of the active site Glu and correct orientation of both the proton donor and substrate" evidence="7">
    <location>
        <position position="150"/>
    </location>
</feature>
<keyword evidence="4 8" id="KW-0378">Hydrolase</keyword>
<dbReference type="InterPro" id="IPR023296">
    <property type="entry name" value="Glyco_hydro_beta-prop_sf"/>
</dbReference>
<dbReference type="Gene3D" id="2.115.10.20">
    <property type="entry name" value="Glycosyl hydrolase domain, family 43"/>
    <property type="match status" value="1"/>
</dbReference>
<comment type="pathway">
    <text evidence="1">Glycan metabolism; L-arabinan degradation.</text>
</comment>
<evidence type="ECO:0000256" key="5">
    <source>
        <dbReference type="ARBA" id="ARBA00023295"/>
    </source>
</evidence>
<dbReference type="Pfam" id="PF04616">
    <property type="entry name" value="Glyco_hydro_43"/>
    <property type="match status" value="1"/>
</dbReference>
<feature type="active site" description="Proton donor" evidence="6">
    <location>
        <position position="197"/>
    </location>
</feature>
<protein>
    <submittedName>
        <fullName evidence="11">Family 43 glycosylhydrolase</fullName>
    </submittedName>
</protein>
<dbReference type="EMBL" id="VJVZ01000014">
    <property type="protein sequence ID" value="TRW22175.1"/>
    <property type="molecule type" value="Genomic_DNA"/>
</dbReference>
<dbReference type="InterPro" id="IPR035992">
    <property type="entry name" value="Ricin_B-like_lectins"/>
</dbReference>
<keyword evidence="3 9" id="KW-0732">Signal</keyword>
<proteinExistence type="inferred from homology"/>
<dbReference type="PANTHER" id="PTHR43301">
    <property type="entry name" value="ARABINAN ENDO-1,5-ALPHA-L-ARABINOSIDASE"/>
    <property type="match status" value="1"/>
</dbReference>
<comment type="caution">
    <text evidence="11">The sequence shown here is derived from an EMBL/GenBank/DDBJ whole genome shotgun (WGS) entry which is preliminary data.</text>
</comment>
<keyword evidence="5 8" id="KW-0326">Glycosidase</keyword>
<organism evidence="11 12">
    <name type="scientific">Flavobacterium zepuense</name>
    <dbReference type="NCBI Taxonomy" id="2593302"/>
    <lineage>
        <taxon>Bacteria</taxon>
        <taxon>Pseudomonadati</taxon>
        <taxon>Bacteroidota</taxon>
        <taxon>Flavobacteriia</taxon>
        <taxon>Flavobacteriales</taxon>
        <taxon>Flavobacteriaceae</taxon>
        <taxon>Flavobacterium</taxon>
    </lineage>
</organism>
<accession>A0A552UVF3</accession>
<evidence type="ECO:0000256" key="2">
    <source>
        <dbReference type="ARBA" id="ARBA00009865"/>
    </source>
</evidence>
<sequence length="554" mass="60056">MKNQTNYSAQQKVKQLFIIALLAITGCLWAQPGIHDPSSTVRNNDGRYWHFATGNGIYTISSSTTNFSSWQNENTVFPIGTWPGWIANYVSGFAGNFWAPEVIKIGNTYYCYYSCAGNGAAAAIGLATAPNLSGPWTDKGIIVAANNAIDPSVIVDGSTMYMAYGNWQTGIDLIQLNPSTGLRLNSSLWDLVAGSVEAPYIMKNGSYYYVFFQRGLCCSGVNSGYYTQVGRSTSITGPFLDQNGISLMNDGGTTFLPNKNGRYIGPGHVGYGESRLSYHFYDGNDNGAPKLMTSTLSFVNGWPVAGTASQIVPNGTYKLVNRGSAKYLDNLGSTVNGAGVAQWASGSSNNQRWVLTYADGYYKIKCVSGGKYLDNVNNTADGSAVAQWDSSPNFNQQWSITSAGPYYKLTNRSNGKCIDTGGLTTNGSVLQFWYSNVSVNQQWTLEYINSSTAKMGNLTDADETSEPVNNKSFYVWPNPVNGNQFEIVNNDNVAANTKLAIVNMSGQTVYSQDLGITESGVFSYTIDISSFSKGIYFVNLENGSETKTTKLIVN</sequence>
<dbReference type="Gene3D" id="2.80.10.50">
    <property type="match status" value="2"/>
</dbReference>
<dbReference type="Proteomes" id="UP000320643">
    <property type="component" value="Unassembled WGS sequence"/>
</dbReference>
<dbReference type="InterPro" id="IPR006710">
    <property type="entry name" value="Glyco_hydro_43"/>
</dbReference>
<evidence type="ECO:0000259" key="10">
    <source>
        <dbReference type="SMART" id="SM00458"/>
    </source>
</evidence>
<feature type="signal peptide" evidence="9">
    <location>
        <begin position="1"/>
        <end position="30"/>
    </location>
</feature>
<dbReference type="Pfam" id="PF14200">
    <property type="entry name" value="RicinB_lectin_2"/>
    <property type="match status" value="2"/>
</dbReference>
<dbReference type="SMART" id="SM00458">
    <property type="entry name" value="RICIN"/>
    <property type="match status" value="1"/>
</dbReference>
<reference evidence="11 12" key="1">
    <citation type="submission" date="2019-07" db="EMBL/GenBank/DDBJ databases">
        <title>Flavobacterium sp. nov., isolated from glacier ice.</title>
        <authorList>
            <person name="Liu Q."/>
            <person name="Xin Y.-H."/>
        </authorList>
    </citation>
    <scope>NUCLEOTIDE SEQUENCE [LARGE SCALE GENOMIC DNA]</scope>
    <source>
        <strain evidence="11 12">ZT4R6</strain>
    </source>
</reference>
<feature type="active site" description="Proton acceptor" evidence="6">
    <location>
        <position position="36"/>
    </location>
</feature>
<dbReference type="AlphaFoldDB" id="A0A552UVF3"/>
<name>A0A552UVF3_9FLAO</name>
<comment type="similarity">
    <text evidence="2 8">Belongs to the glycosyl hydrolase 43 family.</text>
</comment>
<feature type="chain" id="PRO_5021933608" evidence="9">
    <location>
        <begin position="31"/>
        <end position="554"/>
    </location>
</feature>
<evidence type="ECO:0000256" key="8">
    <source>
        <dbReference type="RuleBase" id="RU361187"/>
    </source>
</evidence>
<dbReference type="GO" id="GO:0004553">
    <property type="term" value="F:hydrolase activity, hydrolyzing O-glycosyl compounds"/>
    <property type="evidence" value="ECO:0007669"/>
    <property type="project" value="InterPro"/>
</dbReference>
<evidence type="ECO:0000256" key="6">
    <source>
        <dbReference type="PIRSR" id="PIRSR606710-1"/>
    </source>
</evidence>
<dbReference type="InterPro" id="IPR026444">
    <property type="entry name" value="Secre_tail"/>
</dbReference>
<dbReference type="OrthoDB" id="9757947at2"/>
<dbReference type="InterPro" id="IPR000772">
    <property type="entry name" value="Ricin_B_lectin"/>
</dbReference>
<dbReference type="Pfam" id="PF18962">
    <property type="entry name" value="Por_Secre_tail"/>
    <property type="match status" value="1"/>
</dbReference>
<dbReference type="PANTHER" id="PTHR43301:SF3">
    <property type="entry name" value="ARABINAN ENDO-1,5-ALPHA-L-ARABINOSIDASE A-RELATED"/>
    <property type="match status" value="1"/>
</dbReference>
<dbReference type="NCBIfam" id="TIGR04183">
    <property type="entry name" value="Por_Secre_tail"/>
    <property type="match status" value="1"/>
</dbReference>
<evidence type="ECO:0000313" key="11">
    <source>
        <dbReference type="EMBL" id="TRW22175.1"/>
    </source>
</evidence>
<feature type="domain" description="Ricin B lectin" evidence="10">
    <location>
        <begin position="314"/>
        <end position="446"/>
    </location>
</feature>
<dbReference type="CDD" id="cd08998">
    <property type="entry name" value="GH43_Arb43a-like"/>
    <property type="match status" value="1"/>
</dbReference>
<dbReference type="PROSITE" id="PS51257">
    <property type="entry name" value="PROKAR_LIPOPROTEIN"/>
    <property type="match status" value="1"/>
</dbReference>
<keyword evidence="12" id="KW-1185">Reference proteome</keyword>
<dbReference type="RefSeq" id="WP_143374912.1">
    <property type="nucleotide sequence ID" value="NZ_VJVZ01000014.1"/>
</dbReference>
<evidence type="ECO:0000256" key="7">
    <source>
        <dbReference type="PIRSR" id="PIRSR606710-2"/>
    </source>
</evidence>
<gene>
    <name evidence="11" type="ORF">FMM05_18480</name>
</gene>
<evidence type="ECO:0000313" key="12">
    <source>
        <dbReference type="Proteomes" id="UP000320643"/>
    </source>
</evidence>
<dbReference type="SUPFAM" id="SSF75005">
    <property type="entry name" value="Arabinanase/levansucrase/invertase"/>
    <property type="match status" value="1"/>
</dbReference>
<evidence type="ECO:0000256" key="4">
    <source>
        <dbReference type="ARBA" id="ARBA00022801"/>
    </source>
</evidence>
<dbReference type="InterPro" id="IPR050727">
    <property type="entry name" value="GH43_arabinanases"/>
</dbReference>
<dbReference type="GO" id="GO:0005975">
    <property type="term" value="P:carbohydrate metabolic process"/>
    <property type="evidence" value="ECO:0007669"/>
    <property type="project" value="InterPro"/>
</dbReference>
<evidence type="ECO:0000256" key="9">
    <source>
        <dbReference type="SAM" id="SignalP"/>
    </source>
</evidence>
<dbReference type="PROSITE" id="PS50231">
    <property type="entry name" value="RICIN_B_LECTIN"/>
    <property type="match status" value="1"/>
</dbReference>
<evidence type="ECO:0000256" key="1">
    <source>
        <dbReference type="ARBA" id="ARBA00004834"/>
    </source>
</evidence>
<dbReference type="SUPFAM" id="SSF50370">
    <property type="entry name" value="Ricin B-like lectins"/>
    <property type="match status" value="1"/>
</dbReference>
<evidence type="ECO:0000256" key="3">
    <source>
        <dbReference type="ARBA" id="ARBA00022729"/>
    </source>
</evidence>